<dbReference type="NCBIfam" id="TIGR03029">
    <property type="entry name" value="EpsG"/>
    <property type="match status" value="1"/>
</dbReference>
<dbReference type="NCBIfam" id="TIGR01007">
    <property type="entry name" value="eps_fam"/>
    <property type="match status" value="1"/>
</dbReference>
<dbReference type="PANTHER" id="PTHR32309:SF31">
    <property type="entry name" value="CAPSULAR EXOPOLYSACCHARIDE FAMILY"/>
    <property type="match status" value="1"/>
</dbReference>
<dbReference type="SUPFAM" id="SSF52540">
    <property type="entry name" value="P-loop containing nucleoside triphosphate hydrolases"/>
    <property type="match status" value="1"/>
</dbReference>
<dbReference type="SUPFAM" id="SSF160246">
    <property type="entry name" value="EspE N-terminal domain-like"/>
    <property type="match status" value="1"/>
</dbReference>
<dbReference type="InterPro" id="IPR027417">
    <property type="entry name" value="P-loop_NTPase"/>
</dbReference>
<keyword evidence="1" id="KW-0547">Nucleotide-binding</keyword>
<dbReference type="PANTHER" id="PTHR32309">
    <property type="entry name" value="TYROSINE-PROTEIN KINASE"/>
    <property type="match status" value="1"/>
</dbReference>
<dbReference type="AlphaFoldDB" id="A0A2T4IK31"/>
<proteinExistence type="predicted"/>
<protein>
    <submittedName>
        <fullName evidence="3">Chain length determinant protein tyrosine kinase EpsG</fullName>
    </submittedName>
</protein>
<keyword evidence="2" id="KW-0067">ATP-binding</keyword>
<dbReference type="Proteomes" id="UP000241193">
    <property type="component" value="Unassembled WGS sequence"/>
</dbReference>
<accession>A0A2T4IK31</accession>
<evidence type="ECO:0000313" key="4">
    <source>
        <dbReference type="Proteomes" id="UP000241193"/>
    </source>
</evidence>
<sequence>MNAPTTQGLSNAERSIGAILIDAGRLKPEEAERILRAQRELNLRFGDAAIHLGLLSEADIRQALSRQFDYPYLARGEAALADEVLAAYNPFAPQVEALRALRSQLMLRWFDGEDERHSLAITSPGRGEGRSWLTANLAVVFSQLGERTLVVDADLRHPRQHLLFGVDNRNGLSTVLAGRGSPEAIQRVSALRDLSVLPAGAVPPNPQELLARPMFAQLLQQLAQQFDVILIDTPAGAQYADAHTIAVRASGALIVAQKNTSRLAALRGFADMLRQASATVVGTVLNER</sequence>
<name>A0A2T4IK31_9RHOO</name>
<dbReference type="GO" id="GO:0016301">
    <property type="term" value="F:kinase activity"/>
    <property type="evidence" value="ECO:0007669"/>
    <property type="project" value="UniProtKB-KW"/>
</dbReference>
<dbReference type="InterPro" id="IPR050445">
    <property type="entry name" value="Bact_polysacc_biosynth/exp"/>
</dbReference>
<evidence type="ECO:0000256" key="1">
    <source>
        <dbReference type="ARBA" id="ARBA00022741"/>
    </source>
</evidence>
<dbReference type="GO" id="GO:0005524">
    <property type="term" value="F:ATP binding"/>
    <property type="evidence" value="ECO:0007669"/>
    <property type="project" value="UniProtKB-KW"/>
</dbReference>
<gene>
    <name evidence="3" type="primary">epsG</name>
    <name evidence="3" type="ORF">C8261_01550</name>
</gene>
<dbReference type="InterPro" id="IPR005702">
    <property type="entry name" value="Wzc-like_C"/>
</dbReference>
<dbReference type="InterPro" id="IPR037257">
    <property type="entry name" value="T2SS_E_N_sf"/>
</dbReference>
<dbReference type="EMBL" id="PZKC01000001">
    <property type="protein sequence ID" value="PTD98127.1"/>
    <property type="molecule type" value="Genomic_DNA"/>
</dbReference>
<dbReference type="InterPro" id="IPR017479">
    <property type="entry name" value="Tyr_kinase_chain_length_EpsG"/>
</dbReference>
<evidence type="ECO:0000256" key="2">
    <source>
        <dbReference type="ARBA" id="ARBA00022840"/>
    </source>
</evidence>
<dbReference type="Pfam" id="PF10609">
    <property type="entry name" value="ParA"/>
    <property type="match status" value="1"/>
</dbReference>
<comment type="caution">
    <text evidence="3">The sequence shown here is derived from an EMBL/GenBank/DDBJ whole genome shotgun (WGS) entry which is preliminary data.</text>
</comment>
<dbReference type="Gene3D" id="3.40.50.300">
    <property type="entry name" value="P-loop containing nucleotide triphosphate hydrolases"/>
    <property type="match status" value="1"/>
</dbReference>
<keyword evidence="4" id="KW-1185">Reference proteome</keyword>
<evidence type="ECO:0000313" key="3">
    <source>
        <dbReference type="EMBL" id="PTD98127.1"/>
    </source>
</evidence>
<reference evidence="3 4" key="2">
    <citation type="submission" date="2018-04" db="EMBL/GenBank/DDBJ databases">
        <title>Thauera lacus sp. nov., isolated from an saline lake in Inner Mongolia, China.</title>
        <authorList>
            <person name="Liang Q.-Y."/>
        </authorList>
    </citation>
    <scope>NUCLEOTIDE SEQUENCE [LARGE SCALE GENOMIC DNA]</scope>
    <source>
        <strain evidence="3 4">D20</strain>
    </source>
</reference>
<dbReference type="CDD" id="cd05387">
    <property type="entry name" value="BY-kinase"/>
    <property type="match status" value="1"/>
</dbReference>
<dbReference type="RefSeq" id="WP_107491887.1">
    <property type="nucleotide sequence ID" value="NZ_PZKC01000001.1"/>
</dbReference>
<keyword evidence="3" id="KW-0418">Kinase</keyword>
<organism evidence="3 4">
    <name type="scientific">Pseudothauera lacus</name>
    <dbReference type="NCBI Taxonomy" id="2136175"/>
    <lineage>
        <taxon>Bacteria</taxon>
        <taxon>Pseudomonadati</taxon>
        <taxon>Pseudomonadota</taxon>
        <taxon>Betaproteobacteria</taxon>
        <taxon>Rhodocyclales</taxon>
        <taxon>Zoogloeaceae</taxon>
        <taxon>Pseudothauera</taxon>
    </lineage>
</organism>
<dbReference type="OrthoDB" id="9808257at2"/>
<dbReference type="InterPro" id="IPR033756">
    <property type="entry name" value="YlxH/NBP35"/>
</dbReference>
<keyword evidence="3" id="KW-0808">Transferase</keyword>
<reference evidence="3 4" key="1">
    <citation type="submission" date="2018-03" db="EMBL/GenBank/DDBJ databases">
        <authorList>
            <person name="Keele B.F."/>
        </authorList>
    </citation>
    <scope>NUCLEOTIDE SEQUENCE [LARGE SCALE GENOMIC DNA]</scope>
    <source>
        <strain evidence="3 4">D20</strain>
    </source>
</reference>